<dbReference type="GO" id="GO:0016491">
    <property type="term" value="F:oxidoreductase activity"/>
    <property type="evidence" value="ECO:0007669"/>
    <property type="project" value="InterPro"/>
</dbReference>
<dbReference type="PROSITE" id="PS51352">
    <property type="entry name" value="THIOREDOXIN_2"/>
    <property type="match status" value="1"/>
</dbReference>
<evidence type="ECO:0000259" key="2">
    <source>
        <dbReference type="PROSITE" id="PS51352"/>
    </source>
</evidence>
<dbReference type="AlphaFoldDB" id="A0A286RFZ2"/>
<dbReference type="KEGG" id="ttf:THTE_2273"/>
<evidence type="ECO:0000313" key="4">
    <source>
        <dbReference type="Proteomes" id="UP000215086"/>
    </source>
</evidence>
<dbReference type="GO" id="GO:0016209">
    <property type="term" value="F:antioxidant activity"/>
    <property type="evidence" value="ECO:0007669"/>
    <property type="project" value="InterPro"/>
</dbReference>
<evidence type="ECO:0000313" key="3">
    <source>
        <dbReference type="EMBL" id="ASV74875.1"/>
    </source>
</evidence>
<name>A0A286RFZ2_9BACT</name>
<dbReference type="Gene3D" id="3.40.30.10">
    <property type="entry name" value="Glutaredoxin"/>
    <property type="match status" value="1"/>
</dbReference>
<gene>
    <name evidence="3" type="ORF">THTE_2273</name>
</gene>
<dbReference type="RefSeq" id="WP_095415078.1">
    <property type="nucleotide sequence ID" value="NZ_CP018477.1"/>
</dbReference>
<feature type="region of interest" description="Disordered" evidence="1">
    <location>
        <begin position="36"/>
        <end position="84"/>
    </location>
</feature>
<accession>A0A286RFZ2</accession>
<keyword evidence="4" id="KW-1185">Reference proteome</keyword>
<dbReference type="SUPFAM" id="SSF52833">
    <property type="entry name" value="Thioredoxin-like"/>
    <property type="match status" value="1"/>
</dbReference>
<proteinExistence type="predicted"/>
<dbReference type="PROSITE" id="PS51257">
    <property type="entry name" value="PROKAR_LIPOPROTEIN"/>
    <property type="match status" value="1"/>
</dbReference>
<protein>
    <recommendedName>
        <fullName evidence="2">Thioredoxin domain-containing protein</fullName>
    </recommendedName>
</protein>
<feature type="domain" description="Thioredoxin" evidence="2">
    <location>
        <begin position="100"/>
        <end position="247"/>
    </location>
</feature>
<sequence>MRCQWHRRTELISIASMVLGLGLLVSLGCPRPVSQEKAKVSGQPQVTSQSVSNPSAAGQPSTETEQPATPPSPVTEPAPKTEPKIPPVVMAEVDRAQCKLFVGDGAALAALPNLESQETDVKQLLGSKGTVLVFFSAGESQRKRLLASNLLADLQEDIAKVSGSSGISVVAIHVGDDKGQLAAVVKDAQAEFPVLIDRDGKYYGQFATHAPPALYLLDSSGKIVWLDIEYSRVTRENLKQAVAALVAGKS</sequence>
<dbReference type="InterPro" id="IPR000866">
    <property type="entry name" value="AhpC/TSA"/>
</dbReference>
<dbReference type="Proteomes" id="UP000215086">
    <property type="component" value="Chromosome"/>
</dbReference>
<feature type="compositionally biased region" description="Polar residues" evidence="1">
    <location>
        <begin position="42"/>
        <end position="67"/>
    </location>
</feature>
<dbReference type="InterPro" id="IPR013766">
    <property type="entry name" value="Thioredoxin_domain"/>
</dbReference>
<dbReference type="Pfam" id="PF00578">
    <property type="entry name" value="AhpC-TSA"/>
    <property type="match status" value="1"/>
</dbReference>
<organism evidence="3 4">
    <name type="scientific">Thermogutta terrifontis</name>
    <dbReference type="NCBI Taxonomy" id="1331910"/>
    <lineage>
        <taxon>Bacteria</taxon>
        <taxon>Pseudomonadati</taxon>
        <taxon>Planctomycetota</taxon>
        <taxon>Planctomycetia</taxon>
        <taxon>Pirellulales</taxon>
        <taxon>Thermoguttaceae</taxon>
        <taxon>Thermogutta</taxon>
    </lineage>
</organism>
<reference evidence="3 4" key="1">
    <citation type="journal article" name="Front. Microbiol.">
        <title>Sugar Metabolism of the First Thermophilic Planctomycete Thermogutta terrifontis: Comparative Genomic and Transcriptomic Approaches.</title>
        <authorList>
            <person name="Elcheninov A.G."/>
            <person name="Menzel P."/>
            <person name="Gudbergsdottir S.R."/>
            <person name="Slesarev A.I."/>
            <person name="Kadnikov V.V."/>
            <person name="Krogh A."/>
            <person name="Bonch-Osmolovskaya E.A."/>
            <person name="Peng X."/>
            <person name="Kublanov I.V."/>
        </authorList>
    </citation>
    <scope>NUCLEOTIDE SEQUENCE [LARGE SCALE GENOMIC DNA]</scope>
    <source>
        <strain evidence="3 4">R1</strain>
    </source>
</reference>
<dbReference type="InterPro" id="IPR036249">
    <property type="entry name" value="Thioredoxin-like_sf"/>
</dbReference>
<evidence type="ECO:0000256" key="1">
    <source>
        <dbReference type="SAM" id="MobiDB-lite"/>
    </source>
</evidence>
<dbReference type="EMBL" id="CP018477">
    <property type="protein sequence ID" value="ASV74875.1"/>
    <property type="molecule type" value="Genomic_DNA"/>
</dbReference>
<dbReference type="OrthoDB" id="288215at2"/>